<organism evidence="11 12">
    <name type="scientific">Paenibacillus nuruki</name>
    <dbReference type="NCBI Taxonomy" id="1886670"/>
    <lineage>
        <taxon>Bacteria</taxon>
        <taxon>Bacillati</taxon>
        <taxon>Bacillota</taxon>
        <taxon>Bacilli</taxon>
        <taxon>Bacillales</taxon>
        <taxon>Paenibacillaceae</taxon>
        <taxon>Paenibacillus</taxon>
    </lineage>
</organism>
<keyword evidence="8 10" id="KW-0472">Membrane</keyword>
<feature type="transmembrane region" description="Helical" evidence="10">
    <location>
        <begin position="137"/>
        <end position="157"/>
    </location>
</feature>
<dbReference type="Proteomes" id="UP000094578">
    <property type="component" value="Unassembled WGS sequence"/>
</dbReference>
<dbReference type="CDD" id="cd13959">
    <property type="entry name" value="PT_UbiA_COQ2"/>
    <property type="match status" value="1"/>
</dbReference>
<evidence type="ECO:0000256" key="4">
    <source>
        <dbReference type="ARBA" id="ARBA00022519"/>
    </source>
</evidence>
<keyword evidence="4" id="KW-1003">Cell membrane</keyword>
<dbReference type="AlphaFoldDB" id="A0A1E3L330"/>
<comment type="subcellular location">
    <subcellularLocation>
        <location evidence="2">Membrane</location>
        <topology evidence="2">Multi-pass membrane protein</topology>
    </subcellularLocation>
</comment>
<keyword evidence="4" id="KW-0997">Cell inner membrane</keyword>
<dbReference type="Gene3D" id="1.20.120.1780">
    <property type="entry name" value="UbiA prenyltransferase"/>
    <property type="match status" value="1"/>
</dbReference>
<feature type="transmembrane region" description="Helical" evidence="10">
    <location>
        <begin position="45"/>
        <end position="66"/>
    </location>
</feature>
<comment type="caution">
    <text evidence="11">The sequence shown here is derived from an EMBL/GenBank/DDBJ whole genome shotgun (WGS) entry which is preliminary data.</text>
</comment>
<gene>
    <name evidence="11" type="primary">ubiA</name>
    <name evidence="11" type="ORF">PTI45_02502</name>
</gene>
<evidence type="ECO:0000313" key="11">
    <source>
        <dbReference type="EMBL" id="ODP28084.1"/>
    </source>
</evidence>
<reference evidence="11 12" key="1">
    <citation type="submission" date="2016-08" db="EMBL/GenBank/DDBJ databases">
        <title>Genome sequencing of Paenibacillus sp. TI45-13ar, isolated from Korean traditional nuruk.</title>
        <authorList>
            <person name="Kim S.-J."/>
        </authorList>
    </citation>
    <scope>NUCLEOTIDE SEQUENCE [LARGE SCALE GENOMIC DNA]</scope>
    <source>
        <strain evidence="11 12">TI45-13ar</strain>
    </source>
</reference>
<dbReference type="GO" id="GO:0008412">
    <property type="term" value="F:4-hydroxybenzoate polyprenyltransferase activity"/>
    <property type="evidence" value="ECO:0007669"/>
    <property type="project" value="UniProtKB-EC"/>
</dbReference>
<keyword evidence="6 10" id="KW-0812">Transmembrane</keyword>
<proteinExistence type="inferred from homology"/>
<comment type="similarity">
    <text evidence="3">Belongs to the UbiA prenyltransferase family.</text>
</comment>
<feature type="transmembrane region" description="Helical" evidence="10">
    <location>
        <begin position="207"/>
        <end position="228"/>
    </location>
</feature>
<evidence type="ECO:0000256" key="10">
    <source>
        <dbReference type="SAM" id="Phobius"/>
    </source>
</evidence>
<dbReference type="GO" id="GO:0006744">
    <property type="term" value="P:ubiquinone biosynthetic process"/>
    <property type="evidence" value="ECO:0007669"/>
    <property type="project" value="TreeGrafter"/>
</dbReference>
<keyword evidence="12" id="KW-1185">Reference proteome</keyword>
<dbReference type="FunFam" id="1.10.357.140:FF:000008">
    <property type="entry name" value="4-hydroxybenzoate octaprenyltransferase"/>
    <property type="match status" value="1"/>
</dbReference>
<dbReference type="EMBL" id="MDER01000043">
    <property type="protein sequence ID" value="ODP28084.1"/>
    <property type="molecule type" value="Genomic_DNA"/>
</dbReference>
<evidence type="ECO:0000256" key="5">
    <source>
        <dbReference type="ARBA" id="ARBA00022679"/>
    </source>
</evidence>
<dbReference type="RefSeq" id="WP_069327914.1">
    <property type="nucleotide sequence ID" value="NZ_MDER01000043.1"/>
</dbReference>
<evidence type="ECO:0000313" key="12">
    <source>
        <dbReference type="Proteomes" id="UP000094578"/>
    </source>
</evidence>
<dbReference type="InterPro" id="IPR006371">
    <property type="entry name" value="Polyprenyltransferase_UbiA-li"/>
</dbReference>
<dbReference type="PANTHER" id="PTHR11048:SF28">
    <property type="entry name" value="4-HYDROXYBENZOATE POLYPRENYLTRANSFERASE, MITOCHONDRIAL"/>
    <property type="match status" value="1"/>
</dbReference>
<feature type="transmembrane region" description="Helical" evidence="10">
    <location>
        <begin position="163"/>
        <end position="186"/>
    </location>
</feature>
<dbReference type="EC" id="2.5.1.39" evidence="9"/>
<evidence type="ECO:0000256" key="2">
    <source>
        <dbReference type="ARBA" id="ARBA00004141"/>
    </source>
</evidence>
<feature type="transmembrane region" description="Helical" evidence="10">
    <location>
        <begin position="266"/>
        <end position="287"/>
    </location>
</feature>
<evidence type="ECO:0000256" key="1">
    <source>
        <dbReference type="ARBA" id="ARBA00001946"/>
    </source>
</evidence>
<dbReference type="InterPro" id="IPR000537">
    <property type="entry name" value="UbiA_prenyltransferase"/>
</dbReference>
<dbReference type="GO" id="GO:0005886">
    <property type="term" value="C:plasma membrane"/>
    <property type="evidence" value="ECO:0007669"/>
    <property type="project" value="TreeGrafter"/>
</dbReference>
<dbReference type="PATRIC" id="fig|1886670.3.peg.2547"/>
<sequence>MFKKFKVFLEMIKIEHTLFALPFAFMGAILGSYVINGHLPLWSQIGWILLAMIGARTAAMSLNRLIDQVFDGKNPRTMMRAIPAGLLRSSEVVLFTLISLVIFFWAVTQLDPLALKLLPIAIFMLVIYSYTKRFTWLCHVILGMTLGLAPLGGWIAVTGHFSWTAIVFYIAVTFWTAGFDVIYACADEEFDREEGLYSIPSRFGIARALKIAQGFHVITAVGLIAIGIMAGLGWWYFAGAVIALAILFYQHYILTPKDLSRLQTSFFTLNSTLSLIVFVFTLIDLVVKQWW</sequence>
<dbReference type="NCBIfam" id="TIGR01475">
    <property type="entry name" value="ubiA_other"/>
    <property type="match status" value="1"/>
</dbReference>
<evidence type="ECO:0000256" key="3">
    <source>
        <dbReference type="ARBA" id="ARBA00005985"/>
    </source>
</evidence>
<dbReference type="PANTHER" id="PTHR11048">
    <property type="entry name" value="PRENYLTRANSFERASES"/>
    <property type="match status" value="1"/>
</dbReference>
<evidence type="ECO:0000256" key="7">
    <source>
        <dbReference type="ARBA" id="ARBA00022989"/>
    </source>
</evidence>
<feature type="transmembrane region" description="Helical" evidence="10">
    <location>
        <begin position="20"/>
        <end position="39"/>
    </location>
</feature>
<name>A0A1E3L330_9BACL</name>
<evidence type="ECO:0000256" key="9">
    <source>
        <dbReference type="ARBA" id="ARBA00034524"/>
    </source>
</evidence>
<evidence type="ECO:0000256" key="6">
    <source>
        <dbReference type="ARBA" id="ARBA00022692"/>
    </source>
</evidence>
<feature type="transmembrane region" description="Helical" evidence="10">
    <location>
        <begin position="234"/>
        <end position="254"/>
    </location>
</feature>
<dbReference type="InterPro" id="IPR039653">
    <property type="entry name" value="Prenyltransferase"/>
</dbReference>
<keyword evidence="5 11" id="KW-0808">Transferase</keyword>
<keyword evidence="7 10" id="KW-1133">Transmembrane helix</keyword>
<dbReference type="Pfam" id="PF01040">
    <property type="entry name" value="UbiA"/>
    <property type="match status" value="1"/>
</dbReference>
<comment type="cofactor">
    <cofactor evidence="1">
        <name>Mg(2+)</name>
        <dbReference type="ChEBI" id="CHEBI:18420"/>
    </cofactor>
</comment>
<feature type="transmembrane region" description="Helical" evidence="10">
    <location>
        <begin position="86"/>
        <end position="107"/>
    </location>
</feature>
<evidence type="ECO:0000256" key="8">
    <source>
        <dbReference type="ARBA" id="ARBA00023136"/>
    </source>
</evidence>
<dbReference type="STRING" id="1886670.PTI45_02502"/>
<dbReference type="InterPro" id="IPR044878">
    <property type="entry name" value="UbiA_sf"/>
</dbReference>
<accession>A0A1E3L330</accession>
<feature type="transmembrane region" description="Helical" evidence="10">
    <location>
        <begin position="113"/>
        <end position="130"/>
    </location>
</feature>
<protein>
    <recommendedName>
        <fullName evidence="9">4-hydroxybenzoate polyprenyltransferase</fullName>
        <ecNumber evidence="9">2.5.1.39</ecNumber>
    </recommendedName>
</protein>
<dbReference type="Gene3D" id="1.10.357.140">
    <property type="entry name" value="UbiA prenyltransferase"/>
    <property type="match status" value="1"/>
</dbReference>
<dbReference type="FunFam" id="1.20.120.1780:FF:000001">
    <property type="entry name" value="4-hydroxybenzoate octaprenyltransferase"/>
    <property type="match status" value="1"/>
</dbReference>